<dbReference type="GO" id="GO:0006412">
    <property type="term" value="P:translation"/>
    <property type="evidence" value="ECO:0007669"/>
    <property type="project" value="InterPro"/>
</dbReference>
<dbReference type="NCBIfam" id="TIGR01029">
    <property type="entry name" value="rpsG_bact"/>
    <property type="match status" value="1"/>
</dbReference>
<keyword evidence="5" id="KW-0687">Ribonucleoprotein</keyword>
<dbReference type="PANTHER" id="PTHR11205">
    <property type="entry name" value="RIBOSOMAL PROTEIN S7"/>
    <property type="match status" value="1"/>
</dbReference>
<dbReference type="GO" id="GO:0003735">
    <property type="term" value="F:structural constituent of ribosome"/>
    <property type="evidence" value="ECO:0007669"/>
    <property type="project" value="InterPro"/>
</dbReference>
<dbReference type="Pfam" id="PF00177">
    <property type="entry name" value="Ribosomal_S7"/>
    <property type="match status" value="1"/>
</dbReference>
<dbReference type="InterPro" id="IPR023798">
    <property type="entry name" value="Ribosomal_uS7_dom"/>
</dbReference>
<name>A0A1B3TRJ9_PSINU</name>
<evidence type="ECO:0000256" key="5">
    <source>
        <dbReference type="ARBA" id="ARBA00023274"/>
    </source>
</evidence>
<geneLocation type="mitochondrion" evidence="7"/>
<sequence>MDGRERQLITKLVHSCMIDGKKAKSRVIVSKTLSCLSQTTPDVITLPANAIENAKPTCEVRRVRIAGTTHNVPKILAKKRQETLAFRWIMEAAIKRRLMSRNSQSLDQCLSAEILEAPEKRGSARKRRDDLHKLAEANRSFAHYRWW</sequence>
<dbReference type="InterPro" id="IPR000235">
    <property type="entry name" value="Ribosomal_uS7"/>
</dbReference>
<dbReference type="GO" id="GO:0019843">
    <property type="term" value="F:rRNA binding"/>
    <property type="evidence" value="ECO:0007669"/>
    <property type="project" value="UniProtKB-KW"/>
</dbReference>
<dbReference type="SUPFAM" id="SSF47973">
    <property type="entry name" value="Ribosomal protein S7"/>
    <property type="match status" value="1"/>
</dbReference>
<reference evidence="7" key="1">
    <citation type="journal article" date="2016" name="New Phytol.">
        <title>Complete mitochondrial genomes from the ferns Ophioglossum californicum and Psilotum nudum are highly repetitive with the largest organellar introns.</title>
        <authorList>
            <person name="Guo W."/>
            <person name="Zhu A."/>
            <person name="Fan W."/>
            <person name="Mower J.P."/>
        </authorList>
    </citation>
    <scope>NUCLEOTIDE SEQUENCE</scope>
    <source>
        <strain evidence="7">V16</strain>
    </source>
</reference>
<dbReference type="Gene3D" id="1.10.455.10">
    <property type="entry name" value="Ribosomal protein S7 domain"/>
    <property type="match status" value="1"/>
</dbReference>
<dbReference type="InterPro" id="IPR005717">
    <property type="entry name" value="Ribosomal_uS7_bac/org-type"/>
</dbReference>
<dbReference type="AlphaFoldDB" id="A0A1B3TRJ9"/>
<organism evidence="7">
    <name type="scientific">Psilotum nudum</name>
    <name type="common">Whisk fern</name>
    <name type="synonym">Lycopodium nudum</name>
    <dbReference type="NCBI Taxonomy" id="3240"/>
    <lineage>
        <taxon>Eukaryota</taxon>
        <taxon>Viridiplantae</taxon>
        <taxon>Streptophyta</taxon>
        <taxon>Embryophyta</taxon>
        <taxon>Tracheophyta</taxon>
        <taxon>Polypodiopsida</taxon>
        <taxon>Ophioglossidae</taxon>
        <taxon>Psilotales</taxon>
        <taxon>Psilotaceae</taxon>
        <taxon>Psilotum</taxon>
    </lineage>
</organism>
<proteinExistence type="inferred from homology"/>
<evidence type="ECO:0000259" key="6">
    <source>
        <dbReference type="Pfam" id="PF00177"/>
    </source>
</evidence>
<dbReference type="EMBL" id="KX171639">
    <property type="protein sequence ID" value="AOH05945.1"/>
    <property type="molecule type" value="Genomic_DNA"/>
</dbReference>
<accession>A0A1B3TRJ9</accession>
<keyword evidence="2" id="KW-0699">rRNA-binding</keyword>
<evidence type="ECO:0000256" key="1">
    <source>
        <dbReference type="ARBA" id="ARBA00007151"/>
    </source>
</evidence>
<evidence type="ECO:0000256" key="4">
    <source>
        <dbReference type="ARBA" id="ARBA00022980"/>
    </source>
</evidence>
<comment type="similarity">
    <text evidence="1">Belongs to the universal ribosomal protein uS7 family.</text>
</comment>
<keyword evidence="7" id="KW-0496">Mitochondrion</keyword>
<protein>
    <submittedName>
        <fullName evidence="7">Ribosomal protein S7</fullName>
    </submittedName>
</protein>
<keyword evidence="3" id="KW-0694">RNA-binding</keyword>
<evidence type="ECO:0000313" key="7">
    <source>
        <dbReference type="EMBL" id="AOH05945.1"/>
    </source>
</evidence>
<gene>
    <name evidence="7" type="primary">rps7</name>
</gene>
<dbReference type="InterPro" id="IPR036823">
    <property type="entry name" value="Ribosomal_uS7_dom_sf"/>
</dbReference>
<keyword evidence="4 7" id="KW-0689">Ribosomal protein</keyword>
<evidence type="ECO:0000256" key="2">
    <source>
        <dbReference type="ARBA" id="ARBA00022730"/>
    </source>
</evidence>
<dbReference type="GO" id="GO:0015935">
    <property type="term" value="C:small ribosomal subunit"/>
    <property type="evidence" value="ECO:0007669"/>
    <property type="project" value="InterPro"/>
</dbReference>
<feature type="domain" description="Small ribosomal subunit protein uS7" evidence="6">
    <location>
        <begin position="6"/>
        <end position="139"/>
    </location>
</feature>
<evidence type="ECO:0000256" key="3">
    <source>
        <dbReference type="ARBA" id="ARBA00022884"/>
    </source>
</evidence>
<dbReference type="PIRSF" id="PIRSF002122">
    <property type="entry name" value="RPS7p_RPS7a_RPS5e_RPS7o"/>
    <property type="match status" value="1"/>
</dbReference>